<organism evidence="3 4">
    <name type="scientific">Vicia faba</name>
    <name type="common">Broad bean</name>
    <name type="synonym">Faba vulgaris</name>
    <dbReference type="NCBI Taxonomy" id="3906"/>
    <lineage>
        <taxon>Eukaryota</taxon>
        <taxon>Viridiplantae</taxon>
        <taxon>Streptophyta</taxon>
        <taxon>Embryophyta</taxon>
        <taxon>Tracheophyta</taxon>
        <taxon>Spermatophyta</taxon>
        <taxon>Magnoliopsida</taxon>
        <taxon>eudicotyledons</taxon>
        <taxon>Gunneridae</taxon>
        <taxon>Pentapetalae</taxon>
        <taxon>rosids</taxon>
        <taxon>fabids</taxon>
        <taxon>Fabales</taxon>
        <taxon>Fabaceae</taxon>
        <taxon>Papilionoideae</taxon>
        <taxon>50 kb inversion clade</taxon>
        <taxon>NPAAA clade</taxon>
        <taxon>Hologalegina</taxon>
        <taxon>IRL clade</taxon>
        <taxon>Fabeae</taxon>
        <taxon>Vicia</taxon>
    </lineage>
</organism>
<dbReference type="PANTHER" id="PTHR35410:SF2">
    <property type="entry name" value="OS02G0640200 PROTEIN"/>
    <property type="match status" value="1"/>
</dbReference>
<proteinExistence type="predicted"/>
<dbReference type="EMBL" id="OX451740">
    <property type="protein sequence ID" value="CAI8613095.1"/>
    <property type="molecule type" value="Genomic_DNA"/>
</dbReference>
<evidence type="ECO:0000313" key="3">
    <source>
        <dbReference type="EMBL" id="CAI8613095.1"/>
    </source>
</evidence>
<dbReference type="PANTHER" id="PTHR35410">
    <property type="entry name" value="EXPRESSED PROTEIN"/>
    <property type="match status" value="1"/>
</dbReference>
<evidence type="ECO:0000256" key="1">
    <source>
        <dbReference type="SAM" id="Phobius"/>
    </source>
</evidence>
<accession>A0AAV1AVR3</accession>
<keyword evidence="1" id="KW-0472">Membrane</keyword>
<feature type="transmembrane region" description="Helical" evidence="1">
    <location>
        <begin position="109"/>
        <end position="132"/>
    </location>
</feature>
<dbReference type="AlphaFoldDB" id="A0AAV1AVR3"/>
<protein>
    <recommendedName>
        <fullName evidence="2">DUF7642 domain-containing protein</fullName>
    </recommendedName>
</protein>
<evidence type="ECO:0000259" key="2">
    <source>
        <dbReference type="Pfam" id="PF24649"/>
    </source>
</evidence>
<reference evidence="3 4" key="1">
    <citation type="submission" date="2023-01" db="EMBL/GenBank/DDBJ databases">
        <authorList>
            <person name="Kreplak J."/>
        </authorList>
    </citation>
    <scope>NUCLEOTIDE SEQUENCE [LARGE SCALE GENOMIC DNA]</scope>
</reference>
<dbReference type="Pfam" id="PF24649">
    <property type="entry name" value="DUF7642"/>
    <property type="match status" value="2"/>
</dbReference>
<sequence length="338" mass="37767">MFGDIFSVFLTHPTDKRLQRIRPLNHHFCSSHSHTHQTISSHFSHVRVAEMLGHTDRLSELRPSKDQILADSGSEFGDDDEEEKICSEQILYSVSFEELASNSIKYDTVIWLSISLLLILAWGVGLLMLLYLPFRRYVLRKDFASRRLYVTQTEIAYKVSRPSFIPFWGTITIERSVPLSLVIDIIIEQGTDAGLTRLFSRVLLSVALTPLKKGCVQSIYGVHTFRIESIAHGKAAPVDELQLQGISDPGLLRKVIVTEASKISGDLSKSWRHIAPSIDVQNMACMPATAEKIGSSRSSSIERRIGGGLLLNKLEEISKSVKRLELLIEKSHGSLAAS</sequence>
<feature type="domain" description="DUF7642" evidence="2">
    <location>
        <begin position="141"/>
        <end position="191"/>
    </location>
</feature>
<name>A0AAV1AVR3_VICFA</name>
<gene>
    <name evidence="3" type="ORF">VFH_V065320</name>
</gene>
<keyword evidence="1" id="KW-0812">Transmembrane</keyword>
<feature type="domain" description="DUF7642" evidence="2">
    <location>
        <begin position="203"/>
        <end position="263"/>
    </location>
</feature>
<keyword evidence="1" id="KW-1133">Transmembrane helix</keyword>
<keyword evidence="4" id="KW-1185">Reference proteome</keyword>
<dbReference type="Proteomes" id="UP001157006">
    <property type="component" value="Chromosome 5"/>
</dbReference>
<dbReference type="InterPro" id="IPR056059">
    <property type="entry name" value="DUF7642"/>
</dbReference>
<evidence type="ECO:0000313" key="4">
    <source>
        <dbReference type="Proteomes" id="UP001157006"/>
    </source>
</evidence>